<gene>
    <name evidence="11" type="ORF">SAMN02982996_00037</name>
</gene>
<dbReference type="InterPro" id="IPR031316">
    <property type="entry name" value="FlgM_C"/>
</dbReference>
<evidence type="ECO:0000313" key="12">
    <source>
        <dbReference type="Proteomes" id="UP000187280"/>
    </source>
</evidence>
<dbReference type="RefSeq" id="WP_026743020.1">
    <property type="nucleotide sequence ID" value="NZ_FNQS01000001.1"/>
</dbReference>
<dbReference type="InterPro" id="IPR007412">
    <property type="entry name" value="FlgM"/>
</dbReference>
<feature type="compositionally biased region" description="Polar residues" evidence="9">
    <location>
        <begin position="1"/>
        <end position="19"/>
    </location>
</feature>
<dbReference type="SUPFAM" id="SSF101498">
    <property type="entry name" value="Anti-sigma factor FlgM"/>
    <property type="match status" value="1"/>
</dbReference>
<feature type="domain" description="Anti-sigma-28 factor FlgM C-terminal" evidence="10">
    <location>
        <begin position="44"/>
        <end position="91"/>
    </location>
</feature>
<evidence type="ECO:0000256" key="3">
    <source>
        <dbReference type="ARBA" id="ARBA00022491"/>
    </source>
</evidence>
<feature type="region of interest" description="Disordered" evidence="9">
    <location>
        <begin position="1"/>
        <end position="62"/>
    </location>
</feature>
<dbReference type="eggNOG" id="COG2747">
    <property type="taxonomic scope" value="Bacteria"/>
</dbReference>
<evidence type="ECO:0000256" key="8">
    <source>
        <dbReference type="ARBA" id="ARBA00030117"/>
    </source>
</evidence>
<evidence type="ECO:0000256" key="1">
    <source>
        <dbReference type="ARBA" id="ARBA00005322"/>
    </source>
</evidence>
<comment type="function">
    <text evidence="7">Responsible for the coupling of flagellin expression to flagellar assembly by preventing expression of the flagellin genes when a component of the middle class of proteins is defective. It negatively regulates flagellar genes by inhibiting the activity of FliA by directly binding to FliA.</text>
</comment>
<evidence type="ECO:0000256" key="4">
    <source>
        <dbReference type="ARBA" id="ARBA00022795"/>
    </source>
</evidence>
<feature type="compositionally biased region" description="Low complexity" evidence="9">
    <location>
        <begin position="28"/>
        <end position="40"/>
    </location>
</feature>
<dbReference type="NCBIfam" id="TIGR03824">
    <property type="entry name" value="FlgM_jcvi"/>
    <property type="match status" value="1"/>
</dbReference>
<evidence type="ECO:0000256" key="9">
    <source>
        <dbReference type="SAM" id="MobiDB-lite"/>
    </source>
</evidence>
<evidence type="ECO:0000256" key="6">
    <source>
        <dbReference type="ARBA" id="ARBA00023163"/>
    </source>
</evidence>
<evidence type="ECO:0000256" key="2">
    <source>
        <dbReference type="ARBA" id="ARBA00017823"/>
    </source>
</evidence>
<dbReference type="GO" id="GO:0045892">
    <property type="term" value="P:negative regulation of DNA-templated transcription"/>
    <property type="evidence" value="ECO:0007669"/>
    <property type="project" value="InterPro"/>
</dbReference>
<keyword evidence="5" id="KW-0805">Transcription regulation</keyword>
<protein>
    <recommendedName>
        <fullName evidence="2">Negative regulator of flagellin synthesis</fullName>
    </recommendedName>
    <alternativeName>
        <fullName evidence="8">Anti-sigma-28 factor</fullName>
    </alternativeName>
</protein>
<proteinExistence type="inferred from homology"/>
<sequence>MSIDSTRPVSGVKSIQNTEADLLHATKSKSTSSSSAASTSGQTQVSLSETQSSLLQPSSQDIDMEKVDTLKQAIKDGKLEVDVGKIADALLSEVQTTY</sequence>
<dbReference type="GeneID" id="97762988"/>
<accession>A0A1H3VIP4</accession>
<keyword evidence="12" id="KW-1185">Reference proteome</keyword>
<organism evidence="11 12">
    <name type="scientific">Lonsdalea quercina</name>
    <dbReference type="NCBI Taxonomy" id="71657"/>
    <lineage>
        <taxon>Bacteria</taxon>
        <taxon>Pseudomonadati</taxon>
        <taxon>Pseudomonadota</taxon>
        <taxon>Gammaproteobacteria</taxon>
        <taxon>Enterobacterales</taxon>
        <taxon>Pectobacteriaceae</taxon>
        <taxon>Lonsdalea</taxon>
    </lineage>
</organism>
<dbReference type="Pfam" id="PF04316">
    <property type="entry name" value="FlgM"/>
    <property type="match status" value="1"/>
</dbReference>
<dbReference type="GO" id="GO:0044781">
    <property type="term" value="P:bacterial-type flagellum organization"/>
    <property type="evidence" value="ECO:0007669"/>
    <property type="project" value="UniProtKB-KW"/>
</dbReference>
<feature type="compositionally biased region" description="Polar residues" evidence="9">
    <location>
        <begin position="41"/>
        <end position="61"/>
    </location>
</feature>
<name>A0A1H3VIP4_9GAMM</name>
<keyword evidence="6" id="KW-0804">Transcription</keyword>
<dbReference type="Proteomes" id="UP000187280">
    <property type="component" value="Unassembled WGS sequence"/>
</dbReference>
<evidence type="ECO:0000313" key="11">
    <source>
        <dbReference type="EMBL" id="SDZ74640.1"/>
    </source>
</evidence>
<evidence type="ECO:0000256" key="7">
    <source>
        <dbReference type="ARBA" id="ARBA00024739"/>
    </source>
</evidence>
<reference evidence="11 12" key="1">
    <citation type="submission" date="2016-10" db="EMBL/GenBank/DDBJ databases">
        <authorList>
            <person name="de Groot N.N."/>
        </authorList>
    </citation>
    <scope>NUCLEOTIDE SEQUENCE [LARGE SCALE GENOMIC DNA]</scope>
    <source>
        <strain evidence="11 12">ATCC 29281</strain>
    </source>
</reference>
<dbReference type="InterPro" id="IPR035890">
    <property type="entry name" value="Anti-sigma-28_factor_FlgM_sf"/>
</dbReference>
<dbReference type="EMBL" id="FNQS01000001">
    <property type="protein sequence ID" value="SDZ74640.1"/>
    <property type="molecule type" value="Genomic_DNA"/>
</dbReference>
<evidence type="ECO:0000256" key="5">
    <source>
        <dbReference type="ARBA" id="ARBA00023015"/>
    </source>
</evidence>
<keyword evidence="4" id="KW-1005">Bacterial flagellum biogenesis</keyword>
<evidence type="ECO:0000259" key="10">
    <source>
        <dbReference type="Pfam" id="PF04316"/>
    </source>
</evidence>
<dbReference type="STRING" id="71657.SAMN02982996_00037"/>
<keyword evidence="3" id="KW-0678">Repressor</keyword>
<dbReference type="AlphaFoldDB" id="A0A1H3VIP4"/>
<comment type="similarity">
    <text evidence="1">Belongs to the FlgM family.</text>
</comment>